<dbReference type="HAMAP" id="MF_00853">
    <property type="entry name" value="HemG"/>
    <property type="match status" value="1"/>
</dbReference>
<sequence>MKRILVLYYSQGGHTAHITRAIKQAIDTEGHQCDMMHVHEALSAGVDFDQYDAVAVGSCVLYGSYHASLFELVERYQNELAKLPNSFYSVNVVARNPEKRNPDNNKYLQKFIELSPWKPQQVKVIAGKVNYPAWKWYDRLMIQMIMKMTDGPTDPTSVIDYTDYEDVAEYGRGLIKLAS</sequence>
<dbReference type="NCBIfam" id="NF008316">
    <property type="entry name" value="PRK11104.1"/>
    <property type="match status" value="1"/>
</dbReference>
<evidence type="ECO:0000256" key="3">
    <source>
        <dbReference type="ARBA" id="ARBA00022741"/>
    </source>
</evidence>
<dbReference type="GO" id="GO:0070819">
    <property type="term" value="F:menaquinone-dependent protoporphyrinogen oxidase activity"/>
    <property type="evidence" value="ECO:0007669"/>
    <property type="project" value="UniProtKB-UniRule"/>
</dbReference>
<name>A0AA37W2C3_9GAMM</name>
<dbReference type="PANTHER" id="PTHR38030:SF2">
    <property type="entry name" value="PROTOPORPHYRINOGEN IX DEHYDROGENASE [QUINONE]"/>
    <property type="match status" value="1"/>
</dbReference>
<dbReference type="InterPro" id="IPR029039">
    <property type="entry name" value="Flavoprotein-like_sf"/>
</dbReference>
<dbReference type="GO" id="GO:0010181">
    <property type="term" value="F:FMN binding"/>
    <property type="evidence" value="ECO:0007669"/>
    <property type="project" value="UniProtKB-UniRule"/>
</dbReference>
<comment type="caution">
    <text evidence="9">The sequence shown here is derived from an EMBL/GenBank/DDBJ whole genome shotgun (WGS) entry which is preliminary data.</text>
</comment>
<keyword evidence="6 7" id="KW-0627">Porphyrin biosynthesis</keyword>
<dbReference type="RefSeq" id="WP_095507010.1">
    <property type="nucleotide sequence ID" value="NZ_BSNC01000009.1"/>
</dbReference>
<comment type="catalytic activity">
    <reaction evidence="7">
        <text>protoporphyrinogen IX + 3 a ubiquinone = protoporphyrin IX + 3 a ubiquinol</text>
        <dbReference type="Rhea" id="RHEA:63936"/>
        <dbReference type="Rhea" id="RHEA-COMP:9565"/>
        <dbReference type="Rhea" id="RHEA-COMP:9566"/>
        <dbReference type="ChEBI" id="CHEBI:16389"/>
        <dbReference type="ChEBI" id="CHEBI:17976"/>
        <dbReference type="ChEBI" id="CHEBI:57306"/>
        <dbReference type="ChEBI" id="CHEBI:57307"/>
    </reaction>
</comment>
<dbReference type="InterPro" id="IPR044264">
    <property type="entry name" value="HemG"/>
</dbReference>
<evidence type="ECO:0000256" key="2">
    <source>
        <dbReference type="ARBA" id="ARBA00022643"/>
    </source>
</evidence>
<comment type="similarity">
    <text evidence="7">Belongs to the HemG family.</text>
</comment>
<keyword evidence="10" id="KW-1185">Reference proteome</keyword>
<protein>
    <recommendedName>
        <fullName evidence="7">Protoporphyrinogen IX dehydrogenase [quinone]</fullName>
        <ecNumber evidence="7">1.3.5.3</ecNumber>
    </recommendedName>
    <alternativeName>
        <fullName evidence="7">Protoporphyrinogen IX dehydrogenase [menaquinone]</fullName>
    </alternativeName>
    <alternativeName>
        <fullName evidence="7">Protoporphyrinogen IX dehydrogenase [ubiquinone]</fullName>
    </alternativeName>
    <alternativeName>
        <fullName evidence="7">Protoporphyrinogen oxidase</fullName>
        <shortName evidence="7">PPO</shortName>
    </alternativeName>
</protein>
<dbReference type="InterPro" id="IPR052200">
    <property type="entry name" value="Protoporphyrinogen_IX_DH"/>
</dbReference>
<dbReference type="SUPFAM" id="SSF52218">
    <property type="entry name" value="Flavoproteins"/>
    <property type="match status" value="1"/>
</dbReference>
<dbReference type="Gene3D" id="3.40.50.360">
    <property type="match status" value="1"/>
</dbReference>
<dbReference type="GO" id="GO:0005886">
    <property type="term" value="C:plasma membrane"/>
    <property type="evidence" value="ECO:0007669"/>
    <property type="project" value="UniProtKB-SubCell"/>
</dbReference>
<reference evidence="9" key="1">
    <citation type="journal article" date="2014" name="Int. J. Syst. Evol. Microbiol.">
        <title>Complete genome sequence of Corynebacterium casei LMG S-19264T (=DSM 44701T), isolated from a smear-ripened cheese.</title>
        <authorList>
            <consortium name="US DOE Joint Genome Institute (JGI-PGF)"/>
            <person name="Walter F."/>
            <person name="Albersmeier A."/>
            <person name="Kalinowski J."/>
            <person name="Ruckert C."/>
        </authorList>
    </citation>
    <scope>NUCLEOTIDE SEQUENCE</scope>
    <source>
        <strain evidence="9">NBRC 101628</strain>
    </source>
</reference>
<evidence type="ECO:0000313" key="9">
    <source>
        <dbReference type="EMBL" id="GLP97692.1"/>
    </source>
</evidence>
<evidence type="ECO:0000259" key="8">
    <source>
        <dbReference type="Pfam" id="PF12724"/>
    </source>
</evidence>
<comment type="function">
    <text evidence="7">Catalyzes the 6-electron oxidation of protoporphyrinogen IX to form protoporphyrin IX; under anaerobic conditions uses menaquinone as an electron acceptor, under aerobic conditions uses ubiquinone as an electron acceptor.</text>
</comment>
<dbReference type="GO" id="GO:0004729">
    <property type="term" value="F:oxygen-dependent protoporphyrinogen oxidase activity"/>
    <property type="evidence" value="ECO:0007669"/>
    <property type="project" value="InterPro"/>
</dbReference>
<organism evidence="9 10">
    <name type="scientific">Paraferrimonas sedimenticola</name>
    <dbReference type="NCBI Taxonomy" id="375674"/>
    <lineage>
        <taxon>Bacteria</taxon>
        <taxon>Pseudomonadati</taxon>
        <taxon>Pseudomonadota</taxon>
        <taxon>Gammaproteobacteria</taxon>
        <taxon>Alteromonadales</taxon>
        <taxon>Ferrimonadaceae</taxon>
        <taxon>Paraferrimonas</taxon>
    </lineage>
</organism>
<keyword evidence="5" id="KW-0472">Membrane</keyword>
<comment type="subcellular location">
    <subcellularLocation>
        <location evidence="7">Cell membrane</location>
        <topology evidence="7">Peripheral membrane protein</topology>
    </subcellularLocation>
</comment>
<dbReference type="EC" id="1.3.5.3" evidence="7"/>
<accession>A0AA37W2C3</accession>
<keyword evidence="7" id="KW-1003">Cell membrane</keyword>
<reference evidence="9" key="2">
    <citation type="submission" date="2023-01" db="EMBL/GenBank/DDBJ databases">
        <title>Draft genome sequence of Paraferrimonas sedimenticola strain NBRC 101628.</title>
        <authorList>
            <person name="Sun Q."/>
            <person name="Mori K."/>
        </authorList>
    </citation>
    <scope>NUCLEOTIDE SEQUENCE</scope>
    <source>
        <strain evidence="9">NBRC 101628</strain>
    </source>
</reference>
<comment type="cofactor">
    <cofactor evidence="7">
        <name>FMN</name>
        <dbReference type="ChEBI" id="CHEBI:58210"/>
    </cofactor>
    <text evidence="7">Binds 1 FMN non-covalently per subunit.</text>
</comment>
<proteinExistence type="inferred from homology"/>
<comment type="catalytic activity">
    <reaction evidence="7">
        <text>protoporphyrinogen IX + 3 a menaquinone = protoporphyrin IX + 3 a menaquinol</text>
        <dbReference type="Rhea" id="RHEA:27409"/>
        <dbReference type="Rhea" id="RHEA-COMP:9537"/>
        <dbReference type="Rhea" id="RHEA-COMP:9539"/>
        <dbReference type="ChEBI" id="CHEBI:16374"/>
        <dbReference type="ChEBI" id="CHEBI:18151"/>
        <dbReference type="ChEBI" id="CHEBI:57306"/>
        <dbReference type="ChEBI" id="CHEBI:57307"/>
        <dbReference type="EC" id="1.3.5.3"/>
    </reaction>
</comment>
<comment type="catalytic activity">
    <reaction evidence="7">
        <text>protoporphyrinogen IX + 3 a quinone = protoporphyrin IX + 3 a quinol</text>
        <dbReference type="Rhea" id="RHEA:65032"/>
        <dbReference type="ChEBI" id="CHEBI:24646"/>
        <dbReference type="ChEBI" id="CHEBI:57306"/>
        <dbReference type="ChEBI" id="CHEBI:57307"/>
        <dbReference type="ChEBI" id="CHEBI:132124"/>
        <dbReference type="EC" id="1.3.5.3"/>
    </reaction>
</comment>
<keyword evidence="1 7" id="KW-0285">Flavoprotein</keyword>
<dbReference type="Pfam" id="PF12724">
    <property type="entry name" value="Flavodoxin_5"/>
    <property type="match status" value="1"/>
</dbReference>
<dbReference type="GO" id="GO:0006782">
    <property type="term" value="P:protoporphyrinogen IX biosynthetic process"/>
    <property type="evidence" value="ECO:0007669"/>
    <property type="project" value="UniProtKB-UniRule"/>
</dbReference>
<evidence type="ECO:0000256" key="5">
    <source>
        <dbReference type="ARBA" id="ARBA00023136"/>
    </source>
</evidence>
<keyword evidence="2 7" id="KW-0288">FMN</keyword>
<evidence type="ECO:0000256" key="1">
    <source>
        <dbReference type="ARBA" id="ARBA00022630"/>
    </source>
</evidence>
<comment type="pathway">
    <text evidence="7">Porphyrin-containing compound metabolism; protoporphyrin-IX biosynthesis; protoporphyrin-IX from protoporphyrinogen-IX: step 1/1.</text>
</comment>
<keyword evidence="4 7" id="KW-0560">Oxidoreductase</keyword>
<evidence type="ECO:0000256" key="6">
    <source>
        <dbReference type="ARBA" id="ARBA00023244"/>
    </source>
</evidence>
<keyword evidence="3 7" id="KW-0547">Nucleotide-binding</keyword>
<evidence type="ECO:0000313" key="10">
    <source>
        <dbReference type="Proteomes" id="UP001161422"/>
    </source>
</evidence>
<dbReference type="EMBL" id="BSNC01000009">
    <property type="protein sequence ID" value="GLP97692.1"/>
    <property type="molecule type" value="Genomic_DNA"/>
</dbReference>
<evidence type="ECO:0000256" key="4">
    <source>
        <dbReference type="ARBA" id="ARBA00023002"/>
    </source>
</evidence>
<evidence type="ECO:0000256" key="7">
    <source>
        <dbReference type="HAMAP-Rule" id="MF_00853"/>
    </source>
</evidence>
<gene>
    <name evidence="9" type="primary">hemG_3</name>
    <name evidence="7" type="synonym">hemG</name>
    <name evidence="9" type="ORF">GCM10007895_29990</name>
</gene>
<dbReference type="InterPro" id="IPR026816">
    <property type="entry name" value="Flavodoxin_dom"/>
</dbReference>
<dbReference type="PANTHER" id="PTHR38030">
    <property type="entry name" value="PROTOPORPHYRINOGEN IX DEHYDROGENASE [MENAQUINONE]"/>
    <property type="match status" value="1"/>
</dbReference>
<dbReference type="AlphaFoldDB" id="A0AA37W2C3"/>
<dbReference type="Proteomes" id="UP001161422">
    <property type="component" value="Unassembled WGS sequence"/>
</dbReference>
<feature type="domain" description="Flavodoxin" evidence="8">
    <location>
        <begin position="5"/>
        <end position="155"/>
    </location>
</feature>